<feature type="domain" description="NADH:flavin oxidoreductase/NADH oxidase N-terminal" evidence="9">
    <location>
        <begin position="27"/>
        <end position="359"/>
    </location>
</feature>
<gene>
    <name evidence="10" type="ORF">GCM10022261_02520</name>
</gene>
<evidence type="ECO:0000256" key="8">
    <source>
        <dbReference type="ARBA" id="ARBA00023014"/>
    </source>
</evidence>
<protein>
    <submittedName>
        <fullName evidence="10">NADH:flavin oxidoreductase</fullName>
    </submittedName>
</protein>
<dbReference type="Proteomes" id="UP001501586">
    <property type="component" value="Unassembled WGS sequence"/>
</dbReference>
<dbReference type="RefSeq" id="WP_236865255.1">
    <property type="nucleotide sequence ID" value="NZ_BAABAZ010000003.1"/>
</dbReference>
<evidence type="ECO:0000256" key="4">
    <source>
        <dbReference type="ARBA" id="ARBA00022643"/>
    </source>
</evidence>
<sequence>MTTQLPSEQIASSLSEESKEILSQSVDLGGLRSRNRFAMAPMTRTNSADGVPPEGTGEYYAERVRGGVGLIITEGILVPDAVAGFSARSPVIADPAAQERWRDVVATVHDSGGAIVSQLWHTGIQRRRPKRFHPELAPASPSGINLAGEAVEEPLSIARVDEIIAAYAEAARIAQNVGFDGIELHGAHGYLIDEFFWSTTNTRSDRFKAGPQFAVEILNAIRGEVGEEFPIIFRYSQWKADQYSAQIAETPHDLERLLSALAAAGVDCFHPSTRRYWTSAFPDHGELSLAGWTKKLTGLPTIAVGSVGIDTPFSAENIMAGSLAPENLDLVAEFVVRGEFDVIALGRALLADPQWVDKVLSAGASDVVKFDRDMVEENGERLY</sequence>
<proteinExistence type="predicted"/>
<name>A0ABP8EFT0_9MICO</name>
<dbReference type="EMBL" id="BAABAZ010000003">
    <property type="protein sequence ID" value="GAA4282721.1"/>
    <property type="molecule type" value="Genomic_DNA"/>
</dbReference>
<dbReference type="InterPro" id="IPR013785">
    <property type="entry name" value="Aldolase_TIM"/>
</dbReference>
<evidence type="ECO:0000256" key="6">
    <source>
        <dbReference type="ARBA" id="ARBA00023002"/>
    </source>
</evidence>
<comment type="cofactor">
    <cofactor evidence="1">
        <name>FMN</name>
        <dbReference type="ChEBI" id="CHEBI:58210"/>
    </cofactor>
</comment>
<dbReference type="InterPro" id="IPR001155">
    <property type="entry name" value="OxRdtase_FMN_N"/>
</dbReference>
<dbReference type="Gene3D" id="3.20.20.70">
    <property type="entry name" value="Aldolase class I"/>
    <property type="match status" value="1"/>
</dbReference>
<dbReference type="PANTHER" id="PTHR42917">
    <property type="entry name" value="2,4-DIENOYL-COA REDUCTASE"/>
    <property type="match status" value="1"/>
</dbReference>
<dbReference type="SUPFAM" id="SSF51395">
    <property type="entry name" value="FMN-linked oxidoreductases"/>
    <property type="match status" value="1"/>
</dbReference>
<evidence type="ECO:0000313" key="10">
    <source>
        <dbReference type="EMBL" id="GAA4282721.1"/>
    </source>
</evidence>
<reference evidence="11" key="1">
    <citation type="journal article" date="2019" name="Int. J. Syst. Evol. Microbiol.">
        <title>The Global Catalogue of Microorganisms (GCM) 10K type strain sequencing project: providing services to taxonomists for standard genome sequencing and annotation.</title>
        <authorList>
            <consortium name="The Broad Institute Genomics Platform"/>
            <consortium name="The Broad Institute Genome Sequencing Center for Infectious Disease"/>
            <person name="Wu L."/>
            <person name="Ma J."/>
        </authorList>
    </citation>
    <scope>NUCLEOTIDE SEQUENCE [LARGE SCALE GENOMIC DNA]</scope>
    <source>
        <strain evidence="11">JCM 17458</strain>
    </source>
</reference>
<dbReference type="Pfam" id="PF00724">
    <property type="entry name" value="Oxidored_FMN"/>
    <property type="match status" value="1"/>
</dbReference>
<evidence type="ECO:0000313" key="11">
    <source>
        <dbReference type="Proteomes" id="UP001501586"/>
    </source>
</evidence>
<organism evidence="10 11">
    <name type="scientific">Brevibacterium daeguense</name>
    <dbReference type="NCBI Taxonomy" id="909936"/>
    <lineage>
        <taxon>Bacteria</taxon>
        <taxon>Bacillati</taxon>
        <taxon>Actinomycetota</taxon>
        <taxon>Actinomycetes</taxon>
        <taxon>Micrococcales</taxon>
        <taxon>Brevibacteriaceae</taxon>
        <taxon>Brevibacterium</taxon>
    </lineage>
</organism>
<evidence type="ECO:0000256" key="2">
    <source>
        <dbReference type="ARBA" id="ARBA00001966"/>
    </source>
</evidence>
<keyword evidence="4" id="KW-0288">FMN</keyword>
<keyword evidence="3" id="KW-0285">Flavoprotein</keyword>
<comment type="caution">
    <text evidence="10">The sequence shown here is derived from an EMBL/GenBank/DDBJ whole genome shotgun (WGS) entry which is preliminary data.</text>
</comment>
<keyword evidence="7" id="KW-0408">Iron</keyword>
<accession>A0ABP8EFT0</accession>
<dbReference type="InterPro" id="IPR051793">
    <property type="entry name" value="NADH:flavin_oxidoreductase"/>
</dbReference>
<keyword evidence="5" id="KW-0479">Metal-binding</keyword>
<comment type="cofactor">
    <cofactor evidence="2">
        <name>[4Fe-4S] cluster</name>
        <dbReference type="ChEBI" id="CHEBI:49883"/>
    </cofactor>
</comment>
<keyword evidence="8" id="KW-0411">Iron-sulfur</keyword>
<keyword evidence="6" id="KW-0560">Oxidoreductase</keyword>
<evidence type="ECO:0000256" key="7">
    <source>
        <dbReference type="ARBA" id="ARBA00023004"/>
    </source>
</evidence>
<evidence type="ECO:0000256" key="3">
    <source>
        <dbReference type="ARBA" id="ARBA00022630"/>
    </source>
</evidence>
<keyword evidence="11" id="KW-1185">Reference proteome</keyword>
<evidence type="ECO:0000256" key="5">
    <source>
        <dbReference type="ARBA" id="ARBA00022723"/>
    </source>
</evidence>
<evidence type="ECO:0000259" key="9">
    <source>
        <dbReference type="Pfam" id="PF00724"/>
    </source>
</evidence>
<evidence type="ECO:0000256" key="1">
    <source>
        <dbReference type="ARBA" id="ARBA00001917"/>
    </source>
</evidence>
<dbReference type="PANTHER" id="PTHR42917:SF2">
    <property type="entry name" value="2,4-DIENOYL-COA REDUCTASE [(2E)-ENOYL-COA-PRODUCING]"/>
    <property type="match status" value="1"/>
</dbReference>